<sequence>MMDVKEAFSYPFEDDDWAIKLLIGTVFVFIPIVNFFSKGYAYTVFKAAVNNEELYMPEWDDFKGYFIRGFWVFFIQLCYYFIPLFLILFGVGLAVGGWYFYDLKNGDEFIVVAFMGIFFFLIGLILAFIAIALYPMALANYAKSGERFGEAFRLFDIISKIFMVFGDYVIAYLIMFCVVFFISLLTILPFIGLLFSIANLFLIFYLYYLVWFGLIGRACSKAFIGDVGSVPVVPGK</sequence>
<dbReference type="Proteomes" id="UP000809273">
    <property type="component" value="Unassembled WGS sequence"/>
</dbReference>
<organism evidence="2 3">
    <name type="scientific">Candidatus Zymogenus saltonus</name>
    <dbReference type="NCBI Taxonomy" id="2844893"/>
    <lineage>
        <taxon>Bacteria</taxon>
        <taxon>Deltaproteobacteria</taxon>
        <taxon>Candidatus Zymogenia</taxon>
        <taxon>Candidatus Zymogeniales</taxon>
        <taxon>Candidatus Zymogenaceae</taxon>
        <taxon>Candidatus Zymogenus</taxon>
    </lineage>
</organism>
<feature type="transmembrane region" description="Helical" evidence="1">
    <location>
        <begin position="17"/>
        <end position="36"/>
    </location>
</feature>
<evidence type="ECO:0000313" key="2">
    <source>
        <dbReference type="EMBL" id="MBN1572072.1"/>
    </source>
</evidence>
<feature type="transmembrane region" description="Helical" evidence="1">
    <location>
        <begin position="161"/>
        <end position="184"/>
    </location>
</feature>
<reference evidence="2" key="1">
    <citation type="journal article" date="2021" name="Environ. Microbiol.">
        <title>Genomic characterization of three novel Desulfobacterota classes expand the metabolic and phylogenetic diversity of the phylum.</title>
        <authorList>
            <person name="Murphy C.L."/>
            <person name="Biggerstaff J."/>
            <person name="Eichhorn A."/>
            <person name="Ewing E."/>
            <person name="Shahan R."/>
            <person name="Soriano D."/>
            <person name="Stewart S."/>
            <person name="VanMol K."/>
            <person name="Walker R."/>
            <person name="Walters P."/>
            <person name="Elshahed M.S."/>
            <person name="Youssef N.H."/>
        </authorList>
    </citation>
    <scope>NUCLEOTIDE SEQUENCE</scope>
    <source>
        <strain evidence="2">Zod_Metabat.24</strain>
    </source>
</reference>
<feature type="transmembrane region" description="Helical" evidence="1">
    <location>
        <begin position="113"/>
        <end position="141"/>
    </location>
</feature>
<accession>A0A9D8PNG4</accession>
<keyword evidence="1" id="KW-0472">Membrane</keyword>
<dbReference type="InterPro" id="IPR025098">
    <property type="entry name" value="DUF4013"/>
</dbReference>
<dbReference type="Pfam" id="PF13197">
    <property type="entry name" value="DUF4013"/>
    <property type="match status" value="1"/>
</dbReference>
<gene>
    <name evidence="2" type="ORF">JW984_02630</name>
</gene>
<dbReference type="AlphaFoldDB" id="A0A9D8PNG4"/>
<feature type="transmembrane region" description="Helical" evidence="1">
    <location>
        <begin position="77"/>
        <end position="101"/>
    </location>
</feature>
<protein>
    <submittedName>
        <fullName evidence="2">DUF4013 domain-containing protein</fullName>
    </submittedName>
</protein>
<comment type="caution">
    <text evidence="2">The sequence shown here is derived from an EMBL/GenBank/DDBJ whole genome shotgun (WGS) entry which is preliminary data.</text>
</comment>
<keyword evidence="1" id="KW-0812">Transmembrane</keyword>
<reference evidence="2" key="2">
    <citation type="submission" date="2021-01" db="EMBL/GenBank/DDBJ databases">
        <authorList>
            <person name="Hahn C.R."/>
            <person name="Youssef N.H."/>
            <person name="Elshahed M."/>
        </authorList>
    </citation>
    <scope>NUCLEOTIDE SEQUENCE</scope>
    <source>
        <strain evidence="2">Zod_Metabat.24</strain>
    </source>
</reference>
<keyword evidence="1" id="KW-1133">Transmembrane helix</keyword>
<evidence type="ECO:0000313" key="3">
    <source>
        <dbReference type="Proteomes" id="UP000809273"/>
    </source>
</evidence>
<name>A0A9D8PNG4_9DELT</name>
<proteinExistence type="predicted"/>
<evidence type="ECO:0000256" key="1">
    <source>
        <dbReference type="SAM" id="Phobius"/>
    </source>
</evidence>
<dbReference type="EMBL" id="JAFGIX010000011">
    <property type="protein sequence ID" value="MBN1572072.1"/>
    <property type="molecule type" value="Genomic_DNA"/>
</dbReference>
<feature type="transmembrane region" description="Helical" evidence="1">
    <location>
        <begin position="190"/>
        <end position="214"/>
    </location>
</feature>